<keyword evidence="6" id="KW-0539">Nucleus</keyword>
<proteinExistence type="inferred from homology"/>
<keyword evidence="10" id="KW-1185">Reference proteome</keyword>
<evidence type="ECO:0000256" key="5">
    <source>
        <dbReference type="ARBA" id="ARBA00022833"/>
    </source>
</evidence>
<protein>
    <recommendedName>
        <fullName evidence="8">Matrin-type domain-containing protein</fullName>
    </recommendedName>
</protein>
<dbReference type="GeneID" id="37269832"/>
<dbReference type="InterPro" id="IPR031774">
    <property type="entry name" value="SF3A3_dom"/>
</dbReference>
<dbReference type="InterPro" id="IPR003604">
    <property type="entry name" value="Matrin/U1-like-C_Znf_C2H2"/>
</dbReference>
<dbReference type="Pfam" id="PF11931">
    <property type="entry name" value="SF3a60_Prp9_C"/>
    <property type="match status" value="1"/>
</dbReference>
<evidence type="ECO:0000259" key="8">
    <source>
        <dbReference type="PROSITE" id="PS50171"/>
    </source>
</evidence>
<evidence type="ECO:0000256" key="1">
    <source>
        <dbReference type="ARBA" id="ARBA00004123"/>
    </source>
</evidence>
<dbReference type="RefSeq" id="XP_025598351.1">
    <property type="nucleotide sequence ID" value="XM_025742288.1"/>
</dbReference>
<evidence type="ECO:0000256" key="3">
    <source>
        <dbReference type="ARBA" id="ARBA00022723"/>
    </source>
</evidence>
<organism evidence="9 10">
    <name type="scientific">Tilletiopsis washingtonensis</name>
    <dbReference type="NCBI Taxonomy" id="58919"/>
    <lineage>
        <taxon>Eukaryota</taxon>
        <taxon>Fungi</taxon>
        <taxon>Dikarya</taxon>
        <taxon>Basidiomycota</taxon>
        <taxon>Ustilaginomycotina</taxon>
        <taxon>Exobasidiomycetes</taxon>
        <taxon>Entylomatales</taxon>
        <taxon>Entylomatales incertae sedis</taxon>
        <taxon>Tilletiopsis</taxon>
    </lineage>
</organism>
<dbReference type="SUPFAM" id="SSF57667">
    <property type="entry name" value="beta-beta-alpha zinc fingers"/>
    <property type="match status" value="1"/>
</dbReference>
<keyword evidence="5" id="KW-0862">Zinc</keyword>
<name>A0A316ZAX1_9BASI</name>
<evidence type="ECO:0000256" key="2">
    <source>
        <dbReference type="ARBA" id="ARBA00008776"/>
    </source>
</evidence>
<accession>A0A316ZAX1</accession>
<dbReference type="EMBL" id="KZ819292">
    <property type="protein sequence ID" value="PWN98072.1"/>
    <property type="molecule type" value="Genomic_DNA"/>
</dbReference>
<dbReference type="SMART" id="SM00451">
    <property type="entry name" value="ZnF_U1"/>
    <property type="match status" value="1"/>
</dbReference>
<evidence type="ECO:0000313" key="9">
    <source>
        <dbReference type="EMBL" id="PWN98072.1"/>
    </source>
</evidence>
<reference evidence="9 10" key="1">
    <citation type="journal article" date="2018" name="Mol. Biol. Evol.">
        <title>Broad Genomic Sampling Reveals a Smut Pathogenic Ancestry of the Fungal Clade Ustilaginomycotina.</title>
        <authorList>
            <person name="Kijpornyongpan T."/>
            <person name="Mondo S.J."/>
            <person name="Barry K."/>
            <person name="Sandor L."/>
            <person name="Lee J."/>
            <person name="Lipzen A."/>
            <person name="Pangilinan J."/>
            <person name="LaButti K."/>
            <person name="Hainaut M."/>
            <person name="Henrissat B."/>
            <person name="Grigoriev I.V."/>
            <person name="Spatafora J.W."/>
            <person name="Aime M.C."/>
        </authorList>
    </citation>
    <scope>NUCLEOTIDE SEQUENCE [LARGE SCALE GENOMIC DNA]</scope>
    <source>
        <strain evidence="9 10">MCA 4186</strain>
    </source>
</reference>
<gene>
    <name evidence="9" type="ORF">FA09DRAFT_329711</name>
</gene>
<dbReference type="Pfam" id="PF12874">
    <property type="entry name" value="zf-met"/>
    <property type="match status" value="1"/>
</dbReference>
<dbReference type="GO" id="GO:0003723">
    <property type="term" value="F:RNA binding"/>
    <property type="evidence" value="ECO:0007669"/>
    <property type="project" value="InterPro"/>
</dbReference>
<dbReference type="InterPro" id="IPR000690">
    <property type="entry name" value="Matrin/U1-C_Znf_C2H2"/>
</dbReference>
<feature type="region of interest" description="Disordered" evidence="7">
    <location>
        <begin position="373"/>
        <end position="404"/>
    </location>
</feature>
<keyword evidence="3" id="KW-0479">Metal-binding</keyword>
<comment type="similarity">
    <text evidence="2">Belongs to the SF3A3 family.</text>
</comment>
<evidence type="ECO:0000313" key="10">
    <source>
        <dbReference type="Proteomes" id="UP000245946"/>
    </source>
</evidence>
<evidence type="ECO:0000256" key="7">
    <source>
        <dbReference type="SAM" id="MobiDB-lite"/>
    </source>
</evidence>
<dbReference type="Pfam" id="PF16837">
    <property type="entry name" value="SF3A3"/>
    <property type="match status" value="1"/>
</dbReference>
<dbReference type="GO" id="GO:0000398">
    <property type="term" value="P:mRNA splicing, via spliceosome"/>
    <property type="evidence" value="ECO:0007669"/>
    <property type="project" value="InterPro"/>
</dbReference>
<evidence type="ECO:0000256" key="4">
    <source>
        <dbReference type="ARBA" id="ARBA00022771"/>
    </source>
</evidence>
<dbReference type="Gene3D" id="3.30.160.60">
    <property type="entry name" value="Classic Zinc Finger"/>
    <property type="match status" value="1"/>
</dbReference>
<dbReference type="AlphaFoldDB" id="A0A316ZAX1"/>
<dbReference type="STRING" id="58919.A0A316ZAX1"/>
<keyword evidence="4" id="KW-0863">Zinc-finger</keyword>
<feature type="compositionally biased region" description="Low complexity" evidence="7">
    <location>
        <begin position="373"/>
        <end position="384"/>
    </location>
</feature>
<dbReference type="OrthoDB" id="2160351at2759"/>
<comment type="subcellular location">
    <subcellularLocation>
        <location evidence="1">Nucleus</location>
    </subcellularLocation>
</comment>
<dbReference type="GO" id="GO:0005681">
    <property type="term" value="C:spliceosomal complex"/>
    <property type="evidence" value="ECO:0007669"/>
    <property type="project" value="InterPro"/>
</dbReference>
<dbReference type="Proteomes" id="UP000245946">
    <property type="component" value="Unassembled WGS sequence"/>
</dbReference>
<dbReference type="InterPro" id="IPR036236">
    <property type="entry name" value="Znf_C2H2_sf"/>
</dbReference>
<dbReference type="InterPro" id="IPR051421">
    <property type="entry name" value="RNA_Proc_DNA_Dmg_Regulator"/>
</dbReference>
<dbReference type="InterPro" id="IPR013087">
    <property type="entry name" value="Znf_C2H2_type"/>
</dbReference>
<dbReference type="PROSITE" id="PS00028">
    <property type="entry name" value="ZINC_FINGER_C2H2_1"/>
    <property type="match status" value="1"/>
</dbReference>
<dbReference type="PROSITE" id="PS50171">
    <property type="entry name" value="ZF_MATRIN"/>
    <property type="match status" value="1"/>
</dbReference>
<feature type="domain" description="Matrin-type" evidence="8">
    <location>
        <begin position="435"/>
        <end position="466"/>
    </location>
</feature>
<evidence type="ECO:0000256" key="6">
    <source>
        <dbReference type="ARBA" id="ARBA00023242"/>
    </source>
</evidence>
<dbReference type="GO" id="GO:0008270">
    <property type="term" value="F:zinc ion binding"/>
    <property type="evidence" value="ECO:0007669"/>
    <property type="project" value="UniProtKB-KW"/>
</dbReference>
<dbReference type="PANTHER" id="PTHR12786">
    <property type="entry name" value="SPLICING FACTOR SF3A-RELATED"/>
    <property type="match status" value="1"/>
</dbReference>
<dbReference type="PANTHER" id="PTHR12786:SF2">
    <property type="entry name" value="SPLICING FACTOR 3A SUBUNIT 3"/>
    <property type="match status" value="1"/>
</dbReference>
<dbReference type="InterPro" id="IPR024598">
    <property type="entry name" value="SF3a60/Prp9_C"/>
</dbReference>
<sequence length="530" mass="57544">MADTSPLEAHRATHEEAERLESALVDTLLAAGSTHREALRRAHRASSLLDALTARHAALAALYADADGVRRAELARIDDGGADLGGFYERLAALRAYHAKYPGAAPDAFSVPPPPAPVPGVLDEVDRLFSGEEAGGRFLDLATHHTRFINLKGVRRMPYLRFLAELAAASSAASVPHETKRSESYKKYLDDLNLYLLSFLRNTRPLADVDYLELSALADFEETWEQRAVPGWEDWGESVWGKSAAAAPAGEESGAKEGVWCEACKRTFAKQTVYDGHLSGAKHQKAAARLAAGGSSAAASGSGGASTSEAQSSAAAELEAAKRLARSKALARAEVLLAALRQELAEVLSETRANVERKAALTDKERQAEALAAAGLDGDAAGANEARDDEARGAAADDDDDDDERIYNPLKLPLGWDGKPIPYWLYKLHGLGVEYRCEICSDFVYQGRKNFERHFSESRHAFGMRALGLPNTKHFHEITKIEDALALAEKLKRQGKQVAEAEGDAEEVEDEHGNTYTKKTYELLKRQGII</sequence>